<dbReference type="Proteomes" id="UP000596329">
    <property type="component" value="Chromosome"/>
</dbReference>
<evidence type="ECO:0000256" key="1">
    <source>
        <dbReference type="ARBA" id="ARBA00004418"/>
    </source>
</evidence>
<keyword evidence="5" id="KW-0574">Periplasm</keyword>
<protein>
    <recommendedName>
        <fullName evidence="7">AlgX/AlgJ SGNH hydrolase-like domain-containing protein</fullName>
    </recommendedName>
</protein>
<keyword evidence="4" id="KW-0732">Signal</keyword>
<reference evidence="8 9" key="1">
    <citation type="submission" date="2020-07" db="EMBL/GenBank/DDBJ databases">
        <title>Genomic characterization of Flavobacterium psychrophilum strains.</title>
        <authorList>
            <person name="Castillo D."/>
            <person name="Jorgensen J."/>
            <person name="Middelboe M."/>
        </authorList>
    </citation>
    <scope>NUCLEOTIDE SEQUENCE [LARGE SCALE GENOMIC DNA]</scope>
    <source>
        <strain evidence="8 9">FPS-R7</strain>
    </source>
</reference>
<evidence type="ECO:0000259" key="7">
    <source>
        <dbReference type="Pfam" id="PF16822"/>
    </source>
</evidence>
<dbReference type="GO" id="GO:0016788">
    <property type="term" value="F:hydrolase activity, acting on ester bonds"/>
    <property type="evidence" value="ECO:0007669"/>
    <property type="project" value="UniProtKB-ARBA"/>
</dbReference>
<accession>A0A7U2NE01</accession>
<dbReference type="GO" id="GO:0042121">
    <property type="term" value="P:alginic acid biosynthetic process"/>
    <property type="evidence" value="ECO:0007669"/>
    <property type="project" value="UniProtKB-UniPathway"/>
</dbReference>
<dbReference type="SUPFAM" id="SSF52266">
    <property type="entry name" value="SGNH hydrolase"/>
    <property type="match status" value="1"/>
</dbReference>
<name>A0A7U2NE01_FLAPS</name>
<proteinExistence type="predicted"/>
<dbReference type="AlphaFoldDB" id="A0A7U2NE01"/>
<evidence type="ECO:0000256" key="6">
    <source>
        <dbReference type="ARBA" id="ARBA00022841"/>
    </source>
</evidence>
<evidence type="ECO:0000256" key="2">
    <source>
        <dbReference type="ARBA" id="ARBA00005182"/>
    </source>
</evidence>
<evidence type="ECO:0000313" key="9">
    <source>
        <dbReference type="Proteomes" id="UP000596329"/>
    </source>
</evidence>
<feature type="domain" description="AlgX/AlgJ SGNH hydrolase-like" evidence="7">
    <location>
        <begin position="230"/>
        <end position="341"/>
    </location>
</feature>
<comment type="subcellular location">
    <subcellularLocation>
        <location evidence="1">Periplasm</location>
    </subcellularLocation>
</comment>
<keyword evidence="3" id="KW-0808">Transferase</keyword>
<evidence type="ECO:0000313" key="8">
    <source>
        <dbReference type="EMBL" id="QRE03436.1"/>
    </source>
</evidence>
<gene>
    <name evidence="8" type="ORF">H0H26_11160</name>
</gene>
<keyword evidence="6" id="KW-0016">Alginate biosynthesis</keyword>
<sequence length="353" mass="41599">MKKFLYKTAVFVVPFLLIFLLSFKYYTDTKGDLLRLGFIADIYNYDFNKVFKKEMARKINYTVFSELNLKKQNNFTVFAIGDSFSEQGAAGYQNYLANNSTIKVLHYDRFLHENPIETVTGFLNGNVLDNIKVDYIILQSVERVFVERALVFNKKIKITNDSLTTLINKHKEKLREVVKEKTKDKFFSREILRFSLNTICYNFDDNAYLSTVYQVKTKKKLFSTNNHNLLFYTEDYEFLKTNNDVKKINILNNELNTLAKRLKNKGIKLIVLPCPDKLDFYYDEIISKDKYAKPIFFDCLKNLNKEYIYIDAKKVLQEKAKNKKDVYFYDDTHWSPIAAKIIGSKLDEIINTK</sequence>
<dbReference type="InterPro" id="IPR036514">
    <property type="entry name" value="SGNH_hydro_sf"/>
</dbReference>
<comment type="pathway">
    <text evidence="2">Glycan biosynthesis; alginate biosynthesis.</text>
</comment>
<organism evidence="8 9">
    <name type="scientific">Flavobacterium psychrophilum</name>
    <dbReference type="NCBI Taxonomy" id="96345"/>
    <lineage>
        <taxon>Bacteria</taxon>
        <taxon>Pseudomonadati</taxon>
        <taxon>Bacteroidota</taxon>
        <taxon>Flavobacteriia</taxon>
        <taxon>Flavobacteriales</taxon>
        <taxon>Flavobacteriaceae</taxon>
        <taxon>Flavobacterium</taxon>
    </lineage>
</organism>
<dbReference type="InterPro" id="IPR031811">
    <property type="entry name" value="ALGX/ALGJ_SGNH-like"/>
</dbReference>
<evidence type="ECO:0000256" key="5">
    <source>
        <dbReference type="ARBA" id="ARBA00022764"/>
    </source>
</evidence>
<dbReference type="Gene3D" id="3.40.50.1110">
    <property type="entry name" value="SGNH hydrolase"/>
    <property type="match status" value="1"/>
</dbReference>
<dbReference type="GO" id="GO:0016740">
    <property type="term" value="F:transferase activity"/>
    <property type="evidence" value="ECO:0007669"/>
    <property type="project" value="UniProtKB-KW"/>
</dbReference>
<dbReference type="UniPathway" id="UPA00286"/>
<evidence type="ECO:0000256" key="3">
    <source>
        <dbReference type="ARBA" id="ARBA00022679"/>
    </source>
</evidence>
<evidence type="ECO:0000256" key="4">
    <source>
        <dbReference type="ARBA" id="ARBA00022729"/>
    </source>
</evidence>
<dbReference type="Pfam" id="PF16822">
    <property type="entry name" value="ALGX"/>
    <property type="match status" value="1"/>
</dbReference>
<dbReference type="RefSeq" id="WP_063742080.1">
    <property type="nucleotide sequence ID" value="NZ_CP059075.1"/>
</dbReference>
<dbReference type="GO" id="GO:0042597">
    <property type="term" value="C:periplasmic space"/>
    <property type="evidence" value="ECO:0007669"/>
    <property type="project" value="UniProtKB-SubCell"/>
</dbReference>
<dbReference type="EMBL" id="CP059075">
    <property type="protein sequence ID" value="QRE03436.1"/>
    <property type="molecule type" value="Genomic_DNA"/>
</dbReference>